<dbReference type="CDD" id="cd00483">
    <property type="entry name" value="HPPK"/>
    <property type="match status" value="1"/>
</dbReference>
<dbReference type="Gene3D" id="3.30.70.560">
    <property type="entry name" value="7,8-Dihydro-6-hydroxymethylpterin-pyrophosphokinase HPPK"/>
    <property type="match status" value="1"/>
</dbReference>
<evidence type="ECO:0000256" key="2">
    <source>
        <dbReference type="ARBA" id="ARBA00005810"/>
    </source>
</evidence>
<dbReference type="RefSeq" id="WP_173268604.1">
    <property type="nucleotide sequence ID" value="NZ_JABMKV010000001.1"/>
</dbReference>
<keyword evidence="15" id="KW-1185">Reference proteome</keyword>
<keyword evidence="7" id="KW-0418">Kinase</keyword>
<dbReference type="PANTHER" id="PTHR43071:SF1">
    <property type="entry name" value="2-AMINO-4-HYDROXY-6-HYDROXYMETHYLDIHYDROPTERIDINE PYROPHOSPHOKINASE"/>
    <property type="match status" value="1"/>
</dbReference>
<evidence type="ECO:0000256" key="10">
    <source>
        <dbReference type="ARBA" id="ARBA00029409"/>
    </source>
</evidence>
<keyword evidence="9" id="KW-0289">Folate biosynthesis</keyword>
<keyword evidence="6" id="KW-0547">Nucleotide-binding</keyword>
<evidence type="ECO:0000256" key="5">
    <source>
        <dbReference type="ARBA" id="ARBA00022679"/>
    </source>
</evidence>
<evidence type="ECO:0000256" key="12">
    <source>
        <dbReference type="ARBA" id="ARBA00033413"/>
    </source>
</evidence>
<comment type="pathway">
    <text evidence="1">Cofactor biosynthesis; tetrahydrofolate biosynthesis; 2-amino-4-hydroxy-6-hydroxymethyl-7,8-dihydropteridine diphosphate from 7,8-dihydroneopterin triphosphate: step 4/4.</text>
</comment>
<dbReference type="SUPFAM" id="SSF55083">
    <property type="entry name" value="6-hydroxymethyl-7,8-dihydropterin pyrophosphokinase, HPPK"/>
    <property type="match status" value="1"/>
</dbReference>
<evidence type="ECO:0000256" key="7">
    <source>
        <dbReference type="ARBA" id="ARBA00022777"/>
    </source>
</evidence>
<evidence type="ECO:0000256" key="3">
    <source>
        <dbReference type="ARBA" id="ARBA00013253"/>
    </source>
</evidence>
<evidence type="ECO:0000256" key="8">
    <source>
        <dbReference type="ARBA" id="ARBA00022840"/>
    </source>
</evidence>
<dbReference type="PANTHER" id="PTHR43071">
    <property type="entry name" value="2-AMINO-4-HYDROXY-6-HYDROXYMETHYLDIHYDROPTERIDINE PYROPHOSPHOKINASE"/>
    <property type="match status" value="1"/>
</dbReference>
<evidence type="ECO:0000256" key="4">
    <source>
        <dbReference type="ARBA" id="ARBA00016218"/>
    </source>
</evidence>
<evidence type="ECO:0000256" key="11">
    <source>
        <dbReference type="ARBA" id="ARBA00029766"/>
    </source>
</evidence>
<dbReference type="NCBIfam" id="TIGR01498">
    <property type="entry name" value="folK"/>
    <property type="match status" value="1"/>
</dbReference>
<evidence type="ECO:0000313" key="15">
    <source>
        <dbReference type="Proteomes" id="UP000762110"/>
    </source>
</evidence>
<dbReference type="EC" id="2.7.6.3" evidence="3"/>
<keyword evidence="5 14" id="KW-0808">Transferase</keyword>
<dbReference type="EMBL" id="JABMKV010000001">
    <property type="protein sequence ID" value="NQX30409.1"/>
    <property type="molecule type" value="Genomic_DNA"/>
</dbReference>
<dbReference type="Proteomes" id="UP000762110">
    <property type="component" value="Unassembled WGS sequence"/>
</dbReference>
<dbReference type="InterPro" id="IPR035907">
    <property type="entry name" value="Hppk_sf"/>
</dbReference>
<comment type="function">
    <text evidence="10">Catalyzes the transfer of pyrophosphate from adenosine triphosphate (ATP) to 6-hydroxymethyl-7,8-dihydropterin, an enzymatic step in folate biosynthesis pathway.</text>
</comment>
<dbReference type="Pfam" id="PF01288">
    <property type="entry name" value="HPPK"/>
    <property type="match status" value="1"/>
</dbReference>
<sequence>MHLDINRTYLLLGSNLGDRELYLERAIQLISEKVGVVIARSSIYETEPWGNTNQPGFLNLALGVDTRLLPFELLQAVLEIEKMLGRIRHEKWGSRLIDIDIILYGDDIIIVDDQLQIPHAEMQNRKFVLEPLAEIAPNLVHPVFRKTITEILTTLTDTLSVSKR</sequence>
<evidence type="ECO:0000313" key="14">
    <source>
        <dbReference type="EMBL" id="NQX30409.1"/>
    </source>
</evidence>
<organism evidence="14 15">
    <name type="scientific">Pedobacter boryungensis</name>
    <dbReference type="NCBI Taxonomy" id="869962"/>
    <lineage>
        <taxon>Bacteria</taxon>
        <taxon>Pseudomonadati</taxon>
        <taxon>Bacteroidota</taxon>
        <taxon>Sphingobacteriia</taxon>
        <taxon>Sphingobacteriales</taxon>
        <taxon>Sphingobacteriaceae</taxon>
        <taxon>Pedobacter</taxon>
    </lineage>
</organism>
<dbReference type="InterPro" id="IPR000550">
    <property type="entry name" value="Hppk"/>
</dbReference>
<gene>
    <name evidence="14" type="primary">folK</name>
    <name evidence="14" type="ORF">HQN85_01625</name>
</gene>
<comment type="caution">
    <text evidence="14">The sequence shown here is derived from an EMBL/GenBank/DDBJ whole genome shotgun (WGS) entry which is preliminary data.</text>
</comment>
<name>A0ABX2DB36_9SPHI</name>
<accession>A0ABX2DB36</accession>
<dbReference type="GO" id="GO:0003848">
    <property type="term" value="F:2-amino-4-hydroxy-6-hydroxymethyldihydropteridine diphosphokinase activity"/>
    <property type="evidence" value="ECO:0007669"/>
    <property type="project" value="UniProtKB-EC"/>
</dbReference>
<feature type="domain" description="7,8-dihydro-6-hydroxymethylpterin-pyrophosphokinase" evidence="13">
    <location>
        <begin position="91"/>
        <end position="102"/>
    </location>
</feature>
<proteinExistence type="inferred from homology"/>
<evidence type="ECO:0000256" key="9">
    <source>
        <dbReference type="ARBA" id="ARBA00022909"/>
    </source>
</evidence>
<dbReference type="PROSITE" id="PS00794">
    <property type="entry name" value="HPPK"/>
    <property type="match status" value="1"/>
</dbReference>
<comment type="similarity">
    <text evidence="2">Belongs to the HPPK family.</text>
</comment>
<evidence type="ECO:0000256" key="1">
    <source>
        <dbReference type="ARBA" id="ARBA00005051"/>
    </source>
</evidence>
<evidence type="ECO:0000256" key="6">
    <source>
        <dbReference type="ARBA" id="ARBA00022741"/>
    </source>
</evidence>
<evidence type="ECO:0000259" key="13">
    <source>
        <dbReference type="PROSITE" id="PS00794"/>
    </source>
</evidence>
<keyword evidence="8" id="KW-0067">ATP-binding</keyword>
<reference evidence="14 15" key="1">
    <citation type="submission" date="2020-05" db="EMBL/GenBank/DDBJ databases">
        <title>Description of Pedobacter foliorum sp. nov.</title>
        <authorList>
            <person name="Qi S."/>
            <person name="Carlier A."/>
            <person name="Cnockaert M."/>
            <person name="Vandamme P."/>
        </authorList>
    </citation>
    <scope>NUCLEOTIDE SEQUENCE [LARGE SCALE GENOMIC DNA]</scope>
    <source>
        <strain evidence="14 15">LMG 31300</strain>
    </source>
</reference>
<protein>
    <recommendedName>
        <fullName evidence="4">2-amino-4-hydroxy-6-hydroxymethyldihydropteridine pyrophosphokinase</fullName>
        <ecNumber evidence="3">2.7.6.3</ecNumber>
    </recommendedName>
    <alternativeName>
        <fullName evidence="11">6-hydroxymethyl-7,8-dihydropterin pyrophosphokinase</fullName>
    </alternativeName>
    <alternativeName>
        <fullName evidence="12">7,8-dihydro-6-hydroxymethylpterin-pyrophosphokinase</fullName>
    </alternativeName>
</protein>